<dbReference type="Proteomes" id="UP000217790">
    <property type="component" value="Unassembled WGS sequence"/>
</dbReference>
<accession>A0A2H3D711</accession>
<dbReference type="AlphaFoldDB" id="A0A2H3D711"/>
<proteinExistence type="predicted"/>
<feature type="chain" id="PRO_5013756276" evidence="1">
    <location>
        <begin position="21"/>
        <end position="223"/>
    </location>
</feature>
<sequence>MHVVLAIFLELAVFLVLVQAFPCIIGSITAFVHAAYVKSVFLRIFFPMSPTTRCFVKQHILFTTSHGFTFAFPQKWSQMPAASQREPSSDVVKAHSDGLSVDTLRWLLSASSEFQGRAMYVLPVFITSDPQLYQRTSFRFCHKLDPDTKAKVGSGAVDTTSLQGPYILRNAVWHLRHPVLMIVFLSLKMDITNELPGNHLIGAEITPRHRFRLYIRLSCLRSV</sequence>
<feature type="signal peptide" evidence="1">
    <location>
        <begin position="1"/>
        <end position="20"/>
    </location>
</feature>
<keyword evidence="1" id="KW-0732">Signal</keyword>
<gene>
    <name evidence="2" type="ORF">ARMGADRAFT_532870</name>
</gene>
<evidence type="ECO:0000256" key="1">
    <source>
        <dbReference type="SAM" id="SignalP"/>
    </source>
</evidence>
<organism evidence="2 3">
    <name type="scientific">Armillaria gallica</name>
    <name type="common">Bulbous honey fungus</name>
    <name type="synonym">Armillaria bulbosa</name>
    <dbReference type="NCBI Taxonomy" id="47427"/>
    <lineage>
        <taxon>Eukaryota</taxon>
        <taxon>Fungi</taxon>
        <taxon>Dikarya</taxon>
        <taxon>Basidiomycota</taxon>
        <taxon>Agaricomycotina</taxon>
        <taxon>Agaricomycetes</taxon>
        <taxon>Agaricomycetidae</taxon>
        <taxon>Agaricales</taxon>
        <taxon>Marasmiineae</taxon>
        <taxon>Physalacriaceae</taxon>
        <taxon>Armillaria</taxon>
    </lineage>
</organism>
<keyword evidence="3" id="KW-1185">Reference proteome</keyword>
<evidence type="ECO:0000313" key="3">
    <source>
        <dbReference type="Proteomes" id="UP000217790"/>
    </source>
</evidence>
<evidence type="ECO:0000313" key="2">
    <source>
        <dbReference type="EMBL" id="PBK86618.1"/>
    </source>
</evidence>
<dbReference type="InParanoid" id="A0A2H3D711"/>
<dbReference type="EMBL" id="KZ293683">
    <property type="protein sequence ID" value="PBK86618.1"/>
    <property type="molecule type" value="Genomic_DNA"/>
</dbReference>
<name>A0A2H3D711_ARMGA</name>
<protein>
    <submittedName>
        <fullName evidence="2">Uncharacterized protein</fullName>
    </submittedName>
</protein>
<reference evidence="3" key="1">
    <citation type="journal article" date="2017" name="Nat. Ecol. Evol.">
        <title>Genome expansion and lineage-specific genetic innovations in the forest pathogenic fungi Armillaria.</title>
        <authorList>
            <person name="Sipos G."/>
            <person name="Prasanna A.N."/>
            <person name="Walter M.C."/>
            <person name="O'Connor E."/>
            <person name="Balint B."/>
            <person name="Krizsan K."/>
            <person name="Kiss B."/>
            <person name="Hess J."/>
            <person name="Varga T."/>
            <person name="Slot J."/>
            <person name="Riley R."/>
            <person name="Boka B."/>
            <person name="Rigling D."/>
            <person name="Barry K."/>
            <person name="Lee J."/>
            <person name="Mihaltcheva S."/>
            <person name="LaButti K."/>
            <person name="Lipzen A."/>
            <person name="Waldron R."/>
            <person name="Moloney N.M."/>
            <person name="Sperisen C."/>
            <person name="Kredics L."/>
            <person name="Vagvoelgyi C."/>
            <person name="Patrignani A."/>
            <person name="Fitzpatrick D."/>
            <person name="Nagy I."/>
            <person name="Doyle S."/>
            <person name="Anderson J.B."/>
            <person name="Grigoriev I.V."/>
            <person name="Gueldener U."/>
            <person name="Muensterkoetter M."/>
            <person name="Nagy L.G."/>
        </authorList>
    </citation>
    <scope>NUCLEOTIDE SEQUENCE [LARGE SCALE GENOMIC DNA]</scope>
    <source>
        <strain evidence="3">Ar21-2</strain>
    </source>
</reference>